<name>A0A1I2XL43_9BACT</name>
<evidence type="ECO:0000313" key="2">
    <source>
        <dbReference type="Proteomes" id="UP000199642"/>
    </source>
</evidence>
<evidence type="ECO:0000313" key="1">
    <source>
        <dbReference type="EMBL" id="SFH12811.1"/>
    </source>
</evidence>
<protein>
    <submittedName>
        <fullName evidence="1">Uncharacterized protein</fullName>
    </submittedName>
</protein>
<reference evidence="2" key="1">
    <citation type="submission" date="2016-10" db="EMBL/GenBank/DDBJ databases">
        <authorList>
            <person name="Varghese N."/>
            <person name="Submissions S."/>
        </authorList>
    </citation>
    <scope>NUCLEOTIDE SEQUENCE [LARGE SCALE GENOMIC DNA]</scope>
    <source>
        <strain evidence="2">DSM 19315</strain>
    </source>
</reference>
<organism evidence="1 2">
    <name type="scientific">Algoriphagus hitonicola</name>
    <dbReference type="NCBI Taxonomy" id="435880"/>
    <lineage>
        <taxon>Bacteria</taxon>
        <taxon>Pseudomonadati</taxon>
        <taxon>Bacteroidota</taxon>
        <taxon>Cytophagia</taxon>
        <taxon>Cytophagales</taxon>
        <taxon>Cyclobacteriaceae</taxon>
        <taxon>Algoriphagus</taxon>
    </lineage>
</organism>
<dbReference type="AlphaFoldDB" id="A0A1I2XL43"/>
<gene>
    <name evidence="1" type="ORF">SAMN04487988_1192</name>
</gene>
<dbReference type="Proteomes" id="UP000199642">
    <property type="component" value="Unassembled WGS sequence"/>
</dbReference>
<sequence length="47" mass="5591">MALFLGTESEPKSRKVCVNQSYYVDFNRKGNWNSHIYSECKSRNKKF</sequence>
<dbReference type="EMBL" id="FOPC01000019">
    <property type="protein sequence ID" value="SFH12811.1"/>
    <property type="molecule type" value="Genomic_DNA"/>
</dbReference>
<proteinExistence type="predicted"/>
<keyword evidence="2" id="KW-1185">Reference proteome</keyword>
<accession>A0A1I2XL43</accession>